<evidence type="ECO:0000256" key="10">
    <source>
        <dbReference type="SAM" id="Phobius"/>
    </source>
</evidence>
<protein>
    <recommendedName>
        <fullName evidence="11">G-protein coupled receptors family 1 profile domain-containing protein</fullName>
    </recommendedName>
</protein>
<organism evidence="12 13">
    <name type="scientific">Gallus gallus</name>
    <name type="common">Chicken</name>
    <dbReference type="NCBI Taxonomy" id="9031"/>
    <lineage>
        <taxon>Eukaryota</taxon>
        <taxon>Metazoa</taxon>
        <taxon>Chordata</taxon>
        <taxon>Craniata</taxon>
        <taxon>Vertebrata</taxon>
        <taxon>Euteleostomi</taxon>
        <taxon>Archelosauria</taxon>
        <taxon>Archosauria</taxon>
        <taxon>Dinosauria</taxon>
        <taxon>Saurischia</taxon>
        <taxon>Theropoda</taxon>
        <taxon>Coelurosauria</taxon>
        <taxon>Aves</taxon>
        <taxon>Neognathae</taxon>
        <taxon>Galloanserae</taxon>
        <taxon>Galliformes</taxon>
        <taxon>Phasianidae</taxon>
        <taxon>Phasianinae</taxon>
        <taxon>Gallus</taxon>
    </lineage>
</organism>
<proteinExistence type="inferred from homology"/>
<dbReference type="PRINTS" id="PR00237">
    <property type="entry name" value="GPCRRHODOPSN"/>
</dbReference>
<dbReference type="InterPro" id="IPR000276">
    <property type="entry name" value="GPCR_Rhodpsn"/>
</dbReference>
<feature type="transmembrane region" description="Helical" evidence="10">
    <location>
        <begin position="89"/>
        <end position="108"/>
    </location>
</feature>
<dbReference type="GeneTree" id="ENSGT01050000244828"/>
<dbReference type="Pfam" id="PF00001">
    <property type="entry name" value="7tm_1"/>
    <property type="match status" value="1"/>
</dbReference>
<feature type="transmembrane region" description="Helical" evidence="10">
    <location>
        <begin position="59"/>
        <end position="77"/>
    </location>
</feature>
<evidence type="ECO:0000256" key="4">
    <source>
        <dbReference type="ARBA" id="ARBA00022725"/>
    </source>
</evidence>
<feature type="transmembrane region" description="Helical" evidence="10">
    <location>
        <begin position="26"/>
        <end position="47"/>
    </location>
</feature>
<dbReference type="GO" id="GO:0005886">
    <property type="term" value="C:plasma membrane"/>
    <property type="evidence" value="ECO:0007669"/>
    <property type="project" value="UniProtKB-SubCell"/>
</dbReference>
<comment type="subcellular location">
    <subcellularLocation>
        <location evidence="1">Cell membrane</location>
        <topology evidence="1">Multi-pass membrane protein</topology>
    </subcellularLocation>
</comment>
<dbReference type="InterPro" id="IPR050516">
    <property type="entry name" value="Olfactory_GPCR"/>
</dbReference>
<dbReference type="SUPFAM" id="SSF81321">
    <property type="entry name" value="Family A G protein-coupled receptor-like"/>
    <property type="match status" value="1"/>
</dbReference>
<dbReference type="Ensembl" id="ENSGALT00010003952.1">
    <property type="protein sequence ID" value="ENSGALP00010002255.1"/>
    <property type="gene ID" value="ENSGALG00010001730.1"/>
</dbReference>
<evidence type="ECO:0000313" key="13">
    <source>
        <dbReference type="Proteomes" id="UP000000539"/>
    </source>
</evidence>
<dbReference type="FunFam" id="1.20.1070.10:FF:000410">
    <property type="entry name" value="Olfactory receptor 1348"/>
    <property type="match status" value="1"/>
</dbReference>
<dbReference type="GlyGen" id="A0A8V0X3A8">
    <property type="glycosylation" value="1 site"/>
</dbReference>
<keyword evidence="9" id="KW-0807">Transducer</keyword>
<keyword evidence="8 9" id="KW-0675">Receptor</keyword>
<sequence length="231" mass="25294">MPNSSSISEFLLLALADTRQLQLLHFWLLLGIYLAALLGNGLISTAVACDHRLHTPMYFFLLNLALLDLGCISTTLPKAMANALWHTRAISYAGCAAQVFFFVFFLSAEYSLLTIMSYDRYVAICKPLHYGTLLGSRACATMAAAAWGTGQKNAGNCGEQFTMNCCSTKQKKRQRNRPVLHRGEIRITMGGRIVCCPRSDYLSVAASRGARHVSMFGAKRPTPAPSYGRAG</sequence>
<dbReference type="GO" id="GO:0004984">
    <property type="term" value="F:olfactory receptor activity"/>
    <property type="evidence" value="ECO:0000318"/>
    <property type="project" value="GO_Central"/>
</dbReference>
<evidence type="ECO:0000256" key="2">
    <source>
        <dbReference type="ARBA" id="ARBA00022475"/>
    </source>
</evidence>
<accession>A0A8V0X3A8</accession>
<feature type="domain" description="G-protein coupled receptors family 1 profile" evidence="11">
    <location>
        <begin position="39"/>
        <end position="147"/>
    </location>
</feature>
<evidence type="ECO:0000256" key="8">
    <source>
        <dbReference type="ARBA" id="ARBA00023170"/>
    </source>
</evidence>
<keyword evidence="7 10" id="KW-0472">Membrane</keyword>
<keyword evidence="3 9" id="KW-0812">Transmembrane</keyword>
<keyword evidence="13" id="KW-1185">Reference proteome</keyword>
<dbReference type="GO" id="GO:0005549">
    <property type="term" value="F:odorant binding"/>
    <property type="evidence" value="ECO:0000318"/>
    <property type="project" value="GO_Central"/>
</dbReference>
<dbReference type="PROSITE" id="PS00237">
    <property type="entry name" value="G_PROTEIN_RECEP_F1_1"/>
    <property type="match status" value="1"/>
</dbReference>
<keyword evidence="5 10" id="KW-1133">Transmembrane helix</keyword>
<dbReference type="Proteomes" id="UP000000539">
    <property type="component" value="Chromosome 33"/>
</dbReference>
<reference evidence="12" key="2">
    <citation type="submission" date="2025-08" db="UniProtKB">
        <authorList>
            <consortium name="Ensembl"/>
        </authorList>
    </citation>
    <scope>IDENTIFICATION</scope>
    <source>
        <strain evidence="12">broiler</strain>
    </source>
</reference>
<name>A0A8V0X3A8_CHICK</name>
<evidence type="ECO:0000259" key="11">
    <source>
        <dbReference type="PROSITE" id="PS50262"/>
    </source>
</evidence>
<dbReference type="PANTHER" id="PTHR26452">
    <property type="entry name" value="OLFACTORY RECEPTOR"/>
    <property type="match status" value="1"/>
</dbReference>
<evidence type="ECO:0000313" key="12">
    <source>
        <dbReference type="Ensembl" id="ENSGALP00010002255.1"/>
    </source>
</evidence>
<keyword evidence="4" id="KW-0552">Olfaction</keyword>
<dbReference type="AlphaFoldDB" id="A0A8V0X3A8"/>
<reference evidence="12" key="1">
    <citation type="submission" date="2020-11" db="EMBL/GenBank/DDBJ databases">
        <title>Gallus gallus (Chicken) genome, bGalGal1, GRCg7b, maternal haplotype autosomes + Z &amp; W.</title>
        <authorList>
            <person name="Warren W."/>
            <person name="Formenti G."/>
            <person name="Fedrigo O."/>
            <person name="Haase B."/>
            <person name="Mountcastle J."/>
            <person name="Balacco J."/>
            <person name="Tracey A."/>
            <person name="Schneider V."/>
            <person name="Okimoto R."/>
            <person name="Cheng H."/>
            <person name="Hawken R."/>
            <person name="Howe K."/>
            <person name="Jarvis E.D."/>
        </authorList>
    </citation>
    <scope>NUCLEOTIDE SEQUENCE [LARGE SCALE GENOMIC DNA]</scope>
    <source>
        <strain evidence="12">Broiler</strain>
    </source>
</reference>
<dbReference type="InterPro" id="IPR017452">
    <property type="entry name" value="GPCR_Rhodpsn_7TM"/>
</dbReference>
<dbReference type="Gene3D" id="1.20.1070.10">
    <property type="entry name" value="Rhodopsin 7-helix transmembrane proteins"/>
    <property type="match status" value="1"/>
</dbReference>
<dbReference type="PROSITE" id="PS50262">
    <property type="entry name" value="G_PROTEIN_RECEP_F1_2"/>
    <property type="match status" value="1"/>
</dbReference>
<keyword evidence="4" id="KW-0716">Sensory transduction</keyword>
<evidence type="ECO:0000256" key="1">
    <source>
        <dbReference type="ARBA" id="ARBA00004651"/>
    </source>
</evidence>
<dbReference type="GO" id="GO:0004930">
    <property type="term" value="F:G protein-coupled receptor activity"/>
    <property type="evidence" value="ECO:0007669"/>
    <property type="project" value="UniProtKB-KW"/>
</dbReference>
<keyword evidence="2" id="KW-1003">Cell membrane</keyword>
<evidence type="ECO:0000256" key="7">
    <source>
        <dbReference type="ARBA" id="ARBA00023136"/>
    </source>
</evidence>
<keyword evidence="6 9" id="KW-0297">G-protein coupled receptor</keyword>
<evidence type="ECO:0000256" key="3">
    <source>
        <dbReference type="ARBA" id="ARBA00022692"/>
    </source>
</evidence>
<evidence type="ECO:0000256" key="5">
    <source>
        <dbReference type="ARBA" id="ARBA00022989"/>
    </source>
</evidence>
<evidence type="ECO:0000256" key="6">
    <source>
        <dbReference type="ARBA" id="ARBA00023040"/>
    </source>
</evidence>
<comment type="similarity">
    <text evidence="9">Belongs to the G-protein coupled receptor 1 family.</text>
</comment>
<reference evidence="12" key="3">
    <citation type="submission" date="2025-09" db="UniProtKB">
        <authorList>
            <consortium name="Ensembl"/>
        </authorList>
    </citation>
    <scope>IDENTIFICATION</scope>
    <source>
        <strain evidence="12">broiler</strain>
    </source>
</reference>
<evidence type="ECO:0000256" key="9">
    <source>
        <dbReference type="RuleBase" id="RU000688"/>
    </source>
</evidence>